<dbReference type="InterPro" id="IPR013264">
    <property type="entry name" value="DNAG_N"/>
</dbReference>
<dbReference type="GO" id="GO:0008270">
    <property type="term" value="F:zinc ion binding"/>
    <property type="evidence" value="ECO:0007669"/>
    <property type="project" value="UniProtKB-UniRule"/>
</dbReference>
<keyword evidence="7 12" id="KW-0863">Zinc-finger</keyword>
<dbReference type="AlphaFoldDB" id="A0AAU7CE16"/>
<dbReference type="GO" id="GO:1990077">
    <property type="term" value="C:primosome complex"/>
    <property type="evidence" value="ECO:0007669"/>
    <property type="project" value="UniProtKB-KW"/>
</dbReference>
<dbReference type="PANTHER" id="PTHR30313">
    <property type="entry name" value="DNA PRIMASE"/>
    <property type="match status" value="1"/>
</dbReference>
<dbReference type="RefSeq" id="WP_406696437.1">
    <property type="nucleotide sequence ID" value="NZ_CP155447.1"/>
</dbReference>
<dbReference type="Gene3D" id="3.90.580.10">
    <property type="entry name" value="Zinc finger, CHC2-type domain"/>
    <property type="match status" value="1"/>
</dbReference>
<protein>
    <recommendedName>
        <fullName evidence="12 13">DNA primase</fullName>
        <ecNumber evidence="12">2.7.7.101</ecNumber>
    </recommendedName>
</protein>
<dbReference type="SMART" id="SM00400">
    <property type="entry name" value="ZnF_CHCC"/>
    <property type="match status" value="1"/>
</dbReference>
<feature type="compositionally biased region" description="Basic and acidic residues" evidence="15">
    <location>
        <begin position="604"/>
        <end position="615"/>
    </location>
</feature>
<dbReference type="NCBIfam" id="TIGR01391">
    <property type="entry name" value="dnaG"/>
    <property type="match status" value="1"/>
</dbReference>
<evidence type="ECO:0000256" key="13">
    <source>
        <dbReference type="PIRNR" id="PIRNR002811"/>
    </source>
</evidence>
<dbReference type="PIRSF" id="PIRSF002811">
    <property type="entry name" value="DnaG"/>
    <property type="match status" value="1"/>
</dbReference>
<dbReference type="EC" id="2.7.7.101" evidence="12"/>
<keyword evidence="8 12" id="KW-0862">Zinc</keyword>
<dbReference type="InterPro" id="IPR006295">
    <property type="entry name" value="DNA_primase_DnaG"/>
</dbReference>
<evidence type="ECO:0000256" key="12">
    <source>
        <dbReference type="HAMAP-Rule" id="MF_00974"/>
    </source>
</evidence>
<keyword evidence="4 12" id="KW-0548">Nucleotidyltransferase</keyword>
<dbReference type="InterPro" id="IPR034151">
    <property type="entry name" value="TOPRIM_DnaG_bac"/>
</dbReference>
<evidence type="ECO:0000256" key="9">
    <source>
        <dbReference type="ARBA" id="ARBA00022842"/>
    </source>
</evidence>
<dbReference type="PANTHER" id="PTHR30313:SF2">
    <property type="entry name" value="DNA PRIMASE"/>
    <property type="match status" value="1"/>
</dbReference>
<keyword evidence="1 12" id="KW-0240">DNA-directed RNA polymerase</keyword>
<keyword evidence="5 12" id="KW-0235">DNA replication</keyword>
<dbReference type="InterPro" id="IPR037068">
    <property type="entry name" value="DNA_primase_core_N_sf"/>
</dbReference>
<dbReference type="InterPro" id="IPR016136">
    <property type="entry name" value="DNA_helicase_N/primase_C"/>
</dbReference>
<comment type="catalytic activity">
    <reaction evidence="12">
        <text>ssDNA + n NTP = ssDNA/pppN(pN)n-1 hybrid + (n-1) diphosphate.</text>
        <dbReference type="EC" id="2.7.7.101"/>
    </reaction>
</comment>
<dbReference type="SUPFAM" id="SSF57783">
    <property type="entry name" value="Zinc beta-ribbon"/>
    <property type="match status" value="1"/>
</dbReference>
<keyword evidence="9" id="KW-0460">Magnesium</keyword>
<accession>A0AAU7CE16</accession>
<comment type="subunit">
    <text evidence="12">Monomer. Interacts with DnaB.</text>
</comment>
<comment type="function">
    <text evidence="12 13">RNA polymerase that catalyzes the synthesis of short RNA molecules used as primers for DNA polymerase during DNA replication.</text>
</comment>
<evidence type="ECO:0000256" key="5">
    <source>
        <dbReference type="ARBA" id="ARBA00022705"/>
    </source>
</evidence>
<dbReference type="CDD" id="cd03364">
    <property type="entry name" value="TOPRIM_DnaG_primases"/>
    <property type="match status" value="1"/>
</dbReference>
<dbReference type="GO" id="GO:0003899">
    <property type="term" value="F:DNA-directed RNA polymerase activity"/>
    <property type="evidence" value="ECO:0007669"/>
    <property type="project" value="UniProtKB-UniRule"/>
</dbReference>
<dbReference type="SUPFAM" id="SSF56731">
    <property type="entry name" value="DNA primase core"/>
    <property type="match status" value="1"/>
</dbReference>
<sequence length="639" mass="70250">MPRYSEATLTAIKQAVDIVAIVGEYLPLHRSGSKFKVLCPFHDDHNPSLELNPERQSFKCWSCGAGGDVFDFVKDYLRVDFPEALLMLAERAGVTLESAPAGTGPKGPTKRDLLAVNEWAQKQYGEALARDSGILSYVDERGINAESVARFHLGYAPDGRDWLTTRAAKEGISIDFLERAGLVVRSKESPGLTRERFRGRLMFPIHDLRGRTLGFGGRILPQVERSLVAAGKNVAKYLNSPETPLFQKRKILYAADLALAPAREMGWVAVVEGYTDVIAAYQVGLRNVVGTLGTALGDDHVLMLRRLTDRVVLIFDGDDAGQSAADRSLELFLAHEVDVRVLTLPSKLDPCEFLLAEGADAFRALVDQAVDPMAFAIRRAESRFDLNSFEDARRAAEWVLSILARVPKSSRIGMDIKIARALDTLSRRLRVPVDVLKQSLKRLHMAAASAASSAAARNRALPEVAMTSAEGTAPAPPVVPIRLADLDPIGRELLEIVLNQPNVVGQLISRVAVASIRDAPLRAILQACYDLHAEGMTPTFDRVALRLDDAATRALAAGLLLPRDPAPLPDYAQPAPWEDCLAGVLGRLAQRDWQDHLQDLKDALKENDPAARPEEYQALQRELYRHHSMRPDTKKKNAS</sequence>
<comment type="domain">
    <text evidence="12">Contains an N-terminal zinc-binding domain, a central core domain that contains the primase activity, and a C-terminal DnaB-binding domain.</text>
</comment>
<evidence type="ECO:0000256" key="7">
    <source>
        <dbReference type="ARBA" id="ARBA00022771"/>
    </source>
</evidence>
<dbReference type="Gene3D" id="3.90.980.10">
    <property type="entry name" value="DNA primase, catalytic core, N-terminal domain"/>
    <property type="match status" value="1"/>
</dbReference>
<feature type="zinc finger region" description="CHC2-type" evidence="12 14">
    <location>
        <begin position="39"/>
        <end position="63"/>
    </location>
</feature>
<dbReference type="InterPro" id="IPR036977">
    <property type="entry name" value="DNA_primase_Znf_CHC2"/>
</dbReference>
<dbReference type="SMART" id="SM00493">
    <property type="entry name" value="TOPRIM"/>
    <property type="match status" value="1"/>
</dbReference>
<keyword evidence="6 12" id="KW-0479">Metal-binding</keyword>
<dbReference type="Gene3D" id="3.40.1360.10">
    <property type="match status" value="1"/>
</dbReference>
<dbReference type="Pfam" id="PF08275">
    <property type="entry name" value="DNAG_N"/>
    <property type="match status" value="1"/>
</dbReference>
<dbReference type="GO" id="GO:0000428">
    <property type="term" value="C:DNA-directed RNA polymerase complex"/>
    <property type="evidence" value="ECO:0007669"/>
    <property type="project" value="UniProtKB-KW"/>
</dbReference>
<dbReference type="GO" id="GO:0003677">
    <property type="term" value="F:DNA binding"/>
    <property type="evidence" value="ECO:0007669"/>
    <property type="project" value="UniProtKB-KW"/>
</dbReference>
<dbReference type="HAMAP" id="MF_00974">
    <property type="entry name" value="DNA_primase_DnaG"/>
    <property type="match status" value="1"/>
</dbReference>
<evidence type="ECO:0000256" key="10">
    <source>
        <dbReference type="ARBA" id="ARBA00023125"/>
    </source>
</evidence>
<dbReference type="InterPro" id="IPR050219">
    <property type="entry name" value="DnaG_primase"/>
</dbReference>
<evidence type="ECO:0000256" key="4">
    <source>
        <dbReference type="ARBA" id="ARBA00022695"/>
    </source>
</evidence>
<organism evidence="17">
    <name type="scientific">Singulisphaera sp. Ch08</name>
    <dbReference type="NCBI Taxonomy" id="3120278"/>
    <lineage>
        <taxon>Bacteria</taxon>
        <taxon>Pseudomonadati</taxon>
        <taxon>Planctomycetota</taxon>
        <taxon>Planctomycetia</taxon>
        <taxon>Isosphaerales</taxon>
        <taxon>Isosphaeraceae</taxon>
        <taxon>Singulisphaera</taxon>
    </lineage>
</organism>
<evidence type="ECO:0000256" key="11">
    <source>
        <dbReference type="ARBA" id="ARBA00023163"/>
    </source>
</evidence>
<evidence type="ECO:0000259" key="16">
    <source>
        <dbReference type="PROSITE" id="PS50880"/>
    </source>
</evidence>
<name>A0AAU7CE16_9BACT</name>
<dbReference type="GO" id="GO:0006269">
    <property type="term" value="P:DNA replication, synthesis of primer"/>
    <property type="evidence" value="ECO:0007669"/>
    <property type="project" value="UniProtKB-UniRule"/>
</dbReference>
<dbReference type="InterPro" id="IPR030846">
    <property type="entry name" value="DnaG_bac"/>
</dbReference>
<evidence type="ECO:0000313" key="17">
    <source>
        <dbReference type="EMBL" id="XBH03698.1"/>
    </source>
</evidence>
<dbReference type="Gene3D" id="1.10.860.10">
    <property type="entry name" value="DNAb Helicase, Chain A"/>
    <property type="match status" value="1"/>
</dbReference>
<keyword evidence="10 12" id="KW-0238">DNA-binding</keyword>
<feature type="domain" description="Toprim" evidence="16">
    <location>
        <begin position="266"/>
        <end position="349"/>
    </location>
</feature>
<evidence type="ECO:0000256" key="3">
    <source>
        <dbReference type="ARBA" id="ARBA00022679"/>
    </source>
</evidence>
<dbReference type="EMBL" id="CP155447">
    <property type="protein sequence ID" value="XBH03698.1"/>
    <property type="molecule type" value="Genomic_DNA"/>
</dbReference>
<evidence type="ECO:0000256" key="2">
    <source>
        <dbReference type="ARBA" id="ARBA00022515"/>
    </source>
</evidence>
<keyword evidence="11 12" id="KW-0804">Transcription</keyword>
<gene>
    <name evidence="12 17" type="primary">dnaG</name>
    <name evidence="17" type="ORF">V5E97_36145</name>
</gene>
<dbReference type="InterPro" id="IPR006171">
    <property type="entry name" value="TOPRIM_dom"/>
</dbReference>
<proteinExistence type="inferred from homology"/>
<reference evidence="17" key="1">
    <citation type="submission" date="2024-05" db="EMBL/GenBank/DDBJ databases">
        <title>Planctomycetes of the genus Singulisphaera possess chitinolytic capabilities.</title>
        <authorList>
            <person name="Ivanova A."/>
        </authorList>
    </citation>
    <scope>NUCLEOTIDE SEQUENCE</scope>
    <source>
        <strain evidence="17">Ch08T</strain>
    </source>
</reference>
<dbReference type="Pfam" id="PF01807">
    <property type="entry name" value="Zn_ribbon_DnaG"/>
    <property type="match status" value="1"/>
</dbReference>
<comment type="cofactor">
    <cofactor evidence="12 13 14">
        <name>Zn(2+)</name>
        <dbReference type="ChEBI" id="CHEBI:29105"/>
    </cofactor>
    <text evidence="12 13 14">Binds 1 zinc ion per monomer.</text>
</comment>
<dbReference type="PROSITE" id="PS50880">
    <property type="entry name" value="TOPRIM"/>
    <property type="match status" value="1"/>
</dbReference>
<evidence type="ECO:0000256" key="8">
    <source>
        <dbReference type="ARBA" id="ARBA00022833"/>
    </source>
</evidence>
<evidence type="ECO:0000256" key="6">
    <source>
        <dbReference type="ARBA" id="ARBA00022723"/>
    </source>
</evidence>
<evidence type="ECO:0000256" key="14">
    <source>
        <dbReference type="PIRSR" id="PIRSR002811-1"/>
    </source>
</evidence>
<feature type="region of interest" description="Disordered" evidence="15">
    <location>
        <begin position="604"/>
        <end position="639"/>
    </location>
</feature>
<comment type="similarity">
    <text evidence="12 13">Belongs to the DnaG primase family.</text>
</comment>
<evidence type="ECO:0000256" key="15">
    <source>
        <dbReference type="SAM" id="MobiDB-lite"/>
    </source>
</evidence>
<dbReference type="GO" id="GO:0005737">
    <property type="term" value="C:cytoplasm"/>
    <property type="evidence" value="ECO:0007669"/>
    <property type="project" value="TreeGrafter"/>
</dbReference>
<evidence type="ECO:0000256" key="1">
    <source>
        <dbReference type="ARBA" id="ARBA00022478"/>
    </source>
</evidence>
<dbReference type="InterPro" id="IPR002694">
    <property type="entry name" value="Znf_CHC2"/>
</dbReference>
<dbReference type="Pfam" id="PF13155">
    <property type="entry name" value="Toprim_2"/>
    <property type="match status" value="1"/>
</dbReference>
<keyword evidence="2 12" id="KW-0639">Primosome</keyword>
<feature type="compositionally biased region" description="Basic and acidic residues" evidence="15">
    <location>
        <begin position="622"/>
        <end position="639"/>
    </location>
</feature>
<keyword evidence="3 12" id="KW-0808">Transferase</keyword>